<accession>A0A9P1NRQ8</accession>
<geneLocation type="plasmid" evidence="2 3">
    <name>AZOBR_p3</name>
</geneLocation>
<dbReference type="EMBL" id="HE577330">
    <property type="protein sequence ID" value="CCD02901.1"/>
    <property type="molecule type" value="Genomic_DNA"/>
</dbReference>
<keyword evidence="3" id="KW-1185">Reference proteome</keyword>
<name>A0A9P1NRQ8_9PROT</name>
<dbReference type="KEGG" id="abs:AZOBR_p340139"/>
<sequence length="73" mass="8244">MNSSKRAAPFNCRGAVERRFWTSGDKMRHDYLKEARGVLRVKGRSDRLVSTDPTLPPHAWKGAPPFHSLPAEV</sequence>
<gene>
    <name evidence="2" type="ORF">AZOBR_p340139</name>
</gene>
<evidence type="ECO:0000256" key="1">
    <source>
        <dbReference type="SAM" id="MobiDB-lite"/>
    </source>
</evidence>
<reference evidence="2 3" key="1">
    <citation type="journal article" date="2011" name="PLoS Genet.">
        <title>Azospirillum genomes reveal transition of bacteria from aquatic to terrestrial environments.</title>
        <authorList>
            <person name="Wisniewski-Dye F."/>
            <person name="Borziak K."/>
            <person name="Khalsa-Moyers G."/>
            <person name="Alexandre G."/>
            <person name="Sukharnikov L.O."/>
            <person name="Wuichet K."/>
            <person name="Hurst G.B."/>
            <person name="McDonald W.H."/>
            <person name="Robertson J.S."/>
            <person name="Barbe V."/>
            <person name="Calteau A."/>
            <person name="Rouy Z."/>
            <person name="Mangenot S."/>
            <person name="Prigent-Combaret C."/>
            <person name="Normand P."/>
            <person name="Boyer M."/>
            <person name="Siguier P."/>
            <person name="Dessaux Y."/>
            <person name="Elmerich C."/>
            <person name="Condemine G."/>
            <person name="Krishnen G."/>
            <person name="Kennedy I."/>
            <person name="Paterson A.H."/>
            <person name="Gonzalez V."/>
            <person name="Mavingui P."/>
            <person name="Zhulin I.B."/>
        </authorList>
    </citation>
    <scope>NUCLEOTIDE SEQUENCE [LARGE SCALE GENOMIC DNA]</scope>
    <source>
        <strain evidence="2 3">Sp245</strain>
    </source>
</reference>
<proteinExistence type="predicted"/>
<organism evidence="2 3">
    <name type="scientific">Azospirillum baldaniorum</name>
    <dbReference type="NCBI Taxonomy" id="1064539"/>
    <lineage>
        <taxon>Bacteria</taxon>
        <taxon>Pseudomonadati</taxon>
        <taxon>Pseudomonadota</taxon>
        <taxon>Alphaproteobacteria</taxon>
        <taxon>Rhodospirillales</taxon>
        <taxon>Azospirillaceae</taxon>
        <taxon>Azospirillum</taxon>
    </lineage>
</organism>
<dbReference type="Proteomes" id="UP000007319">
    <property type="component" value="Plasmid AZOBR_p3"/>
</dbReference>
<protein>
    <submittedName>
        <fullName evidence="2">Uncharacterized protein</fullName>
    </submittedName>
</protein>
<evidence type="ECO:0000313" key="2">
    <source>
        <dbReference type="EMBL" id="CCD02901.1"/>
    </source>
</evidence>
<keyword evidence="2" id="KW-0614">Plasmid</keyword>
<feature type="region of interest" description="Disordered" evidence="1">
    <location>
        <begin position="49"/>
        <end position="73"/>
    </location>
</feature>
<dbReference type="AlphaFoldDB" id="A0A9P1NRQ8"/>
<evidence type="ECO:0000313" key="3">
    <source>
        <dbReference type="Proteomes" id="UP000007319"/>
    </source>
</evidence>